<dbReference type="NCBIfam" id="TIGR02678">
    <property type="entry name" value="TIGR02678 family protein"/>
    <property type="match status" value="1"/>
</dbReference>
<evidence type="ECO:0000313" key="1">
    <source>
        <dbReference type="EMBL" id="RCW39657.1"/>
    </source>
</evidence>
<reference evidence="1 2" key="1">
    <citation type="submission" date="2018-07" db="EMBL/GenBank/DDBJ databases">
        <title>Genomic Encyclopedia of Type Strains, Phase III (KMG-III): the genomes of soil and plant-associated and newly described type strains.</title>
        <authorList>
            <person name="Whitman W."/>
        </authorList>
    </citation>
    <scope>NUCLEOTIDE SEQUENCE [LARGE SCALE GENOMIC DNA]</scope>
    <source>
        <strain evidence="1 2">CECT 8575</strain>
    </source>
</reference>
<proteinExistence type="predicted"/>
<comment type="caution">
    <text evidence="1">The sequence shown here is derived from an EMBL/GenBank/DDBJ whole genome shotgun (WGS) entry which is preliminary data.</text>
</comment>
<dbReference type="EMBL" id="QPJC01000015">
    <property type="protein sequence ID" value="RCW39657.1"/>
    <property type="molecule type" value="Genomic_DNA"/>
</dbReference>
<dbReference type="Proteomes" id="UP000253495">
    <property type="component" value="Unassembled WGS sequence"/>
</dbReference>
<name>A0A368VEH2_9ACTN</name>
<dbReference type="Pfam" id="PF09661">
    <property type="entry name" value="DUF2398"/>
    <property type="match status" value="1"/>
</dbReference>
<sequence>MSNLGNQLVAAEQADIARCIRHLLARPLITADTDPDLFELVCRRQTALMRWFDYNCGWTLAVEPRAGYARLIKVHAEVDGSRPARRPRSGRAAFDRRRYTLLCVVAAELMAGPSTTIGLLADRVVQATAADQVVPAFDTAARSERMAYVDVLRLLESYGVVRAVDGSTDSFVDSAEAKVLYRVDSTLLMRLLAAPHGPSQLDLPPESGRFAELLDGLRHEPRYGTAEDRSDTQRNLWLRYSVLRKLVEQPVVYWADLTEAQRGYLASPTGRQIMRSAAEQAGFVLEKRAEGVLLVDTDAIATDGKFPDDAAHAKVAALILLDSLNASAGMTEEQLHSRAESLLREWPNWGKTYRSDGGTQRLVADALDVLFDFGLIRRDGELVLARPAAARYALVHTSDGGTA</sequence>
<protein>
    <submittedName>
        <fullName evidence="1">Uncharacterized protein (TIGR02678 family)</fullName>
    </submittedName>
</protein>
<keyword evidence="2" id="KW-1185">Reference proteome</keyword>
<organism evidence="1 2">
    <name type="scientific">Halopolyspora algeriensis</name>
    <dbReference type="NCBI Taxonomy" id="1500506"/>
    <lineage>
        <taxon>Bacteria</taxon>
        <taxon>Bacillati</taxon>
        <taxon>Actinomycetota</taxon>
        <taxon>Actinomycetes</taxon>
        <taxon>Actinomycetes incertae sedis</taxon>
        <taxon>Halopolyspora</taxon>
    </lineage>
</organism>
<dbReference type="RefSeq" id="WP_114454677.1">
    <property type="nucleotide sequence ID" value="NZ_QPJC01000015.1"/>
</dbReference>
<dbReference type="AlphaFoldDB" id="A0A368VEH2"/>
<evidence type="ECO:0000313" key="2">
    <source>
        <dbReference type="Proteomes" id="UP000253495"/>
    </source>
</evidence>
<accession>A0A368VEH2</accession>
<gene>
    <name evidence="1" type="ORF">DFQ14_11533</name>
</gene>
<dbReference type="InterPro" id="IPR013494">
    <property type="entry name" value="CHP02678"/>
</dbReference>
<dbReference type="OrthoDB" id="188354at2"/>